<protein>
    <submittedName>
        <fullName evidence="2">Uncharacterized protein</fullName>
    </submittedName>
</protein>
<dbReference type="Proteomes" id="UP000239415">
    <property type="component" value="Unassembled WGS sequence"/>
</dbReference>
<comment type="caution">
    <text evidence="2">The sequence shown here is derived from an EMBL/GenBank/DDBJ whole genome shotgun (WGS) entry which is preliminary data.</text>
</comment>
<evidence type="ECO:0000256" key="1">
    <source>
        <dbReference type="SAM" id="MobiDB-lite"/>
    </source>
</evidence>
<feature type="region of interest" description="Disordered" evidence="1">
    <location>
        <begin position="24"/>
        <end position="58"/>
    </location>
</feature>
<evidence type="ECO:0000313" key="2">
    <source>
        <dbReference type="EMBL" id="PRX23512.1"/>
    </source>
</evidence>
<keyword evidence="3" id="KW-1185">Reference proteome</keyword>
<gene>
    <name evidence="2" type="ORF">CLV67_103260</name>
</gene>
<feature type="compositionally biased region" description="Basic and acidic residues" evidence="1">
    <location>
        <begin position="30"/>
        <end position="49"/>
    </location>
</feature>
<organism evidence="2 3">
    <name type="scientific">Actinoplanes italicus</name>
    <dbReference type="NCBI Taxonomy" id="113567"/>
    <lineage>
        <taxon>Bacteria</taxon>
        <taxon>Bacillati</taxon>
        <taxon>Actinomycetota</taxon>
        <taxon>Actinomycetes</taxon>
        <taxon>Micromonosporales</taxon>
        <taxon>Micromonosporaceae</taxon>
        <taxon>Actinoplanes</taxon>
    </lineage>
</organism>
<dbReference type="EMBL" id="PVMZ01000003">
    <property type="protein sequence ID" value="PRX23512.1"/>
    <property type="molecule type" value="Genomic_DNA"/>
</dbReference>
<dbReference type="AlphaFoldDB" id="A0A2T0KJ05"/>
<proteinExistence type="predicted"/>
<evidence type="ECO:0000313" key="3">
    <source>
        <dbReference type="Proteomes" id="UP000239415"/>
    </source>
</evidence>
<reference evidence="2 3" key="1">
    <citation type="submission" date="2018-03" db="EMBL/GenBank/DDBJ databases">
        <title>Genomic Encyclopedia of Archaeal and Bacterial Type Strains, Phase II (KMG-II): from individual species to whole genera.</title>
        <authorList>
            <person name="Goeker M."/>
        </authorList>
    </citation>
    <scope>NUCLEOTIDE SEQUENCE [LARGE SCALE GENOMIC DNA]</scope>
    <source>
        <strain evidence="2 3">DSM 43146</strain>
    </source>
</reference>
<sequence length="91" mass="9991">MSTASLPATHRSLIAARAANTRWARVNSPAERRQATEKASKGQRRKWEQQVDPDGVLSPEELAAGVERLKKAHFALMSLRSAQARAARKAS</sequence>
<name>A0A2T0KJ05_9ACTN</name>
<accession>A0A2T0KJ05</accession>